<keyword evidence="4" id="KW-0378">Hydrolase</keyword>
<evidence type="ECO:0000256" key="5">
    <source>
        <dbReference type="ARBA" id="ARBA00022853"/>
    </source>
</evidence>
<dbReference type="PANTHER" id="PTHR10625">
    <property type="entry name" value="HISTONE DEACETYLASE HDAC1-RELATED"/>
    <property type="match status" value="1"/>
</dbReference>
<dbReference type="GO" id="GO:0000118">
    <property type="term" value="C:histone deacetylase complex"/>
    <property type="evidence" value="ECO:0007669"/>
    <property type="project" value="TreeGrafter"/>
</dbReference>
<evidence type="ECO:0000256" key="2">
    <source>
        <dbReference type="ARBA" id="ARBA00012111"/>
    </source>
</evidence>
<keyword evidence="3" id="KW-0678">Repressor</keyword>
<reference evidence="9" key="1">
    <citation type="submission" date="2018-05" db="EMBL/GenBank/DDBJ databases">
        <authorList>
            <person name="Lanie J.A."/>
            <person name="Ng W.-L."/>
            <person name="Kazmierczak K.M."/>
            <person name="Andrzejewski T.M."/>
            <person name="Davidsen T.M."/>
            <person name="Wayne K.J."/>
            <person name="Tettelin H."/>
            <person name="Glass J.I."/>
            <person name="Rusch D."/>
            <person name="Podicherti R."/>
            <person name="Tsui H.-C.T."/>
            <person name="Winkler M.E."/>
        </authorList>
    </citation>
    <scope>NUCLEOTIDE SEQUENCE</scope>
</reference>
<dbReference type="Pfam" id="PF00850">
    <property type="entry name" value="Hist_deacetyl"/>
    <property type="match status" value="1"/>
</dbReference>
<organism evidence="9">
    <name type="scientific">marine metagenome</name>
    <dbReference type="NCBI Taxonomy" id="408172"/>
    <lineage>
        <taxon>unclassified sequences</taxon>
        <taxon>metagenomes</taxon>
        <taxon>ecological metagenomes</taxon>
    </lineage>
</organism>
<dbReference type="GO" id="GO:0005737">
    <property type="term" value="C:cytoplasm"/>
    <property type="evidence" value="ECO:0007669"/>
    <property type="project" value="TreeGrafter"/>
</dbReference>
<sequence length="331" mass="34693">VGFLLHPDAPLHDTGWRHPEHQGRLRALASTVGRDLLALHEKVVQVEPGRVTEEDLVHVHTPEYLALLRAHVDRAEKEGAPVPLDADTIVSGASWAAATGSTAALLTAVEQVASGTLSSAFAATRPPGHHATPERAMGFCLINHVAVAARWLQATGRAERVLIVDWDVHHGNGTQDTFYADGTVFYLSLHQSPHYPGTGAAAETGTGDGDGWTLNVPLPAGTPVAEYRQHFSRALEQALETCRPAFILISAGFDVMAGDPLGGMLLEPEDLHALTREVMAGAAGEARVDGAREVGVVATLEGGYDPARTGLGAAAVLRALAGIDGLAGSRA</sequence>
<evidence type="ECO:0000259" key="8">
    <source>
        <dbReference type="Pfam" id="PF00850"/>
    </source>
</evidence>
<dbReference type="Gene3D" id="3.40.800.20">
    <property type="entry name" value="Histone deacetylase domain"/>
    <property type="match status" value="1"/>
</dbReference>
<gene>
    <name evidence="9" type="ORF">METZ01_LOCUS15934</name>
</gene>
<dbReference type="InterPro" id="IPR000286">
    <property type="entry name" value="HDACs"/>
</dbReference>
<dbReference type="EC" id="3.5.1.98" evidence="2"/>
<dbReference type="AlphaFoldDB" id="A0A381P851"/>
<dbReference type="SUPFAM" id="SSF52768">
    <property type="entry name" value="Arginase/deacetylase"/>
    <property type="match status" value="1"/>
</dbReference>
<dbReference type="InterPro" id="IPR023801">
    <property type="entry name" value="His_deacetylse_dom"/>
</dbReference>
<dbReference type="CDD" id="cd09992">
    <property type="entry name" value="HDAC_classII"/>
    <property type="match status" value="1"/>
</dbReference>
<evidence type="ECO:0000256" key="1">
    <source>
        <dbReference type="ARBA" id="ARBA00007738"/>
    </source>
</evidence>
<protein>
    <recommendedName>
        <fullName evidence="2">histone deacetylase</fullName>
        <ecNumber evidence="2">3.5.1.98</ecNumber>
    </recommendedName>
</protein>
<keyword evidence="7" id="KW-0804">Transcription</keyword>
<accession>A0A381P851</accession>
<dbReference type="GO" id="GO:0141221">
    <property type="term" value="F:histone deacetylase activity, hydrolytic mechanism"/>
    <property type="evidence" value="ECO:0007669"/>
    <property type="project" value="UniProtKB-EC"/>
</dbReference>
<dbReference type="PANTHER" id="PTHR10625:SF5">
    <property type="entry name" value="HISTONE DEACETYLASE"/>
    <property type="match status" value="1"/>
</dbReference>
<evidence type="ECO:0000313" key="9">
    <source>
        <dbReference type="EMBL" id="SUZ63080.1"/>
    </source>
</evidence>
<evidence type="ECO:0000256" key="6">
    <source>
        <dbReference type="ARBA" id="ARBA00023015"/>
    </source>
</evidence>
<dbReference type="EMBL" id="UINC01000907">
    <property type="protein sequence ID" value="SUZ63080.1"/>
    <property type="molecule type" value="Genomic_DNA"/>
</dbReference>
<evidence type="ECO:0000256" key="7">
    <source>
        <dbReference type="ARBA" id="ARBA00023163"/>
    </source>
</evidence>
<keyword evidence="5" id="KW-0156">Chromatin regulator</keyword>
<comment type="similarity">
    <text evidence="1">Belongs to the histone deacetylase family. HD type 2 subfamily.</text>
</comment>
<dbReference type="InterPro" id="IPR023696">
    <property type="entry name" value="Ureohydrolase_dom_sf"/>
</dbReference>
<evidence type="ECO:0000256" key="3">
    <source>
        <dbReference type="ARBA" id="ARBA00022491"/>
    </source>
</evidence>
<dbReference type="InterPro" id="IPR037138">
    <property type="entry name" value="His_deacetylse_dom_sf"/>
</dbReference>
<dbReference type="PRINTS" id="PR01270">
    <property type="entry name" value="HDASUPER"/>
</dbReference>
<evidence type="ECO:0000256" key="4">
    <source>
        <dbReference type="ARBA" id="ARBA00022801"/>
    </source>
</evidence>
<name>A0A381P851_9ZZZZ</name>
<keyword evidence="6" id="KW-0805">Transcription regulation</keyword>
<feature type="domain" description="Histone deacetylase" evidence="8">
    <location>
        <begin position="18"/>
        <end position="320"/>
    </location>
</feature>
<dbReference type="GO" id="GO:0040029">
    <property type="term" value="P:epigenetic regulation of gene expression"/>
    <property type="evidence" value="ECO:0007669"/>
    <property type="project" value="TreeGrafter"/>
</dbReference>
<feature type="non-terminal residue" evidence="9">
    <location>
        <position position="1"/>
    </location>
</feature>
<proteinExistence type="inferred from homology"/>